<evidence type="ECO:0000259" key="2">
    <source>
        <dbReference type="SMART" id="SM00495"/>
    </source>
</evidence>
<dbReference type="InParanoid" id="A0A1Y1YWT5"/>
<evidence type="ECO:0000256" key="1">
    <source>
        <dbReference type="ARBA" id="ARBA00022801"/>
    </source>
</evidence>
<dbReference type="InterPro" id="IPR003610">
    <property type="entry name" value="CBM5/12"/>
</dbReference>
<dbReference type="GO" id="GO:0005975">
    <property type="term" value="P:carbohydrate metabolic process"/>
    <property type="evidence" value="ECO:0007669"/>
    <property type="project" value="InterPro"/>
</dbReference>
<feature type="domain" description="Chitin-binding type-3" evidence="2">
    <location>
        <begin position="17"/>
        <end position="61"/>
    </location>
</feature>
<dbReference type="GO" id="GO:0005576">
    <property type="term" value="C:extracellular region"/>
    <property type="evidence" value="ECO:0007669"/>
    <property type="project" value="InterPro"/>
</dbReference>
<keyword evidence="1" id="KW-0378">Hydrolase</keyword>
<gene>
    <name evidence="3" type="ORF">K493DRAFT_178989</name>
</gene>
<evidence type="ECO:0000313" key="3">
    <source>
        <dbReference type="EMBL" id="ORY02490.1"/>
    </source>
</evidence>
<dbReference type="InterPro" id="IPR036573">
    <property type="entry name" value="CBM_sf_5/12"/>
</dbReference>
<protein>
    <recommendedName>
        <fullName evidence="2">Chitin-binding type-3 domain-containing protein</fullName>
    </recommendedName>
</protein>
<dbReference type="EMBL" id="MCFE01000056">
    <property type="protein sequence ID" value="ORY02490.1"/>
    <property type="molecule type" value="Genomic_DNA"/>
</dbReference>
<dbReference type="CDD" id="cd12215">
    <property type="entry name" value="ChiC_BD"/>
    <property type="match status" value="1"/>
</dbReference>
<dbReference type="Gene3D" id="2.10.10.20">
    <property type="entry name" value="Carbohydrate-binding module superfamily 5/12"/>
    <property type="match status" value="1"/>
</dbReference>
<accession>A0A1Y1YWT5</accession>
<organism evidence="3 4">
    <name type="scientific">Basidiobolus meristosporus CBS 931.73</name>
    <dbReference type="NCBI Taxonomy" id="1314790"/>
    <lineage>
        <taxon>Eukaryota</taxon>
        <taxon>Fungi</taxon>
        <taxon>Fungi incertae sedis</taxon>
        <taxon>Zoopagomycota</taxon>
        <taxon>Entomophthoromycotina</taxon>
        <taxon>Basidiobolomycetes</taxon>
        <taxon>Basidiobolales</taxon>
        <taxon>Basidiobolaceae</taxon>
        <taxon>Basidiobolus</taxon>
    </lineage>
</organism>
<dbReference type="OrthoDB" id="3012298at2759"/>
<dbReference type="Proteomes" id="UP000193498">
    <property type="component" value="Unassembled WGS sequence"/>
</dbReference>
<keyword evidence="4" id="KW-1185">Reference proteome</keyword>
<feature type="non-terminal residue" evidence="3">
    <location>
        <position position="1"/>
    </location>
</feature>
<dbReference type="GO" id="GO:0004553">
    <property type="term" value="F:hydrolase activity, hydrolyzing O-glycosyl compounds"/>
    <property type="evidence" value="ECO:0007669"/>
    <property type="project" value="InterPro"/>
</dbReference>
<sequence>VSPAPNPTSGVGICADIPQWNSGIAYVGSQQVTYDEFLWKAKWWTLNDIPGKNQQDVWSKVGACSDL</sequence>
<dbReference type="SUPFAM" id="SSF51055">
    <property type="entry name" value="Carbohydrate binding domain"/>
    <property type="match status" value="1"/>
</dbReference>
<dbReference type="AlphaFoldDB" id="A0A1Y1YWT5"/>
<name>A0A1Y1YWT5_9FUNG</name>
<dbReference type="GO" id="GO:0030246">
    <property type="term" value="F:carbohydrate binding"/>
    <property type="evidence" value="ECO:0007669"/>
    <property type="project" value="InterPro"/>
</dbReference>
<comment type="caution">
    <text evidence="3">The sequence shown here is derived from an EMBL/GenBank/DDBJ whole genome shotgun (WGS) entry which is preliminary data.</text>
</comment>
<feature type="non-terminal residue" evidence="3">
    <location>
        <position position="67"/>
    </location>
</feature>
<proteinExistence type="predicted"/>
<dbReference type="SMART" id="SM00495">
    <property type="entry name" value="ChtBD3"/>
    <property type="match status" value="1"/>
</dbReference>
<reference evidence="3 4" key="1">
    <citation type="submission" date="2016-07" db="EMBL/GenBank/DDBJ databases">
        <title>Pervasive Adenine N6-methylation of Active Genes in Fungi.</title>
        <authorList>
            <consortium name="DOE Joint Genome Institute"/>
            <person name="Mondo S.J."/>
            <person name="Dannebaum R.O."/>
            <person name="Kuo R.C."/>
            <person name="Labutti K."/>
            <person name="Haridas S."/>
            <person name="Kuo A."/>
            <person name="Salamov A."/>
            <person name="Ahrendt S.R."/>
            <person name="Lipzen A."/>
            <person name="Sullivan W."/>
            <person name="Andreopoulos W.B."/>
            <person name="Clum A."/>
            <person name="Lindquist E."/>
            <person name="Daum C."/>
            <person name="Ramamoorthy G.K."/>
            <person name="Gryganskyi A."/>
            <person name="Culley D."/>
            <person name="Magnuson J.K."/>
            <person name="James T.Y."/>
            <person name="O'Malley M.A."/>
            <person name="Stajich J.E."/>
            <person name="Spatafora J.W."/>
            <person name="Visel A."/>
            <person name="Grigoriev I.V."/>
        </authorList>
    </citation>
    <scope>NUCLEOTIDE SEQUENCE [LARGE SCALE GENOMIC DNA]</scope>
    <source>
        <strain evidence="3 4">CBS 931.73</strain>
    </source>
</reference>
<evidence type="ECO:0000313" key="4">
    <source>
        <dbReference type="Proteomes" id="UP000193498"/>
    </source>
</evidence>